<dbReference type="Proteomes" id="UP000188318">
    <property type="component" value="Unassembled WGS sequence"/>
</dbReference>
<proteinExistence type="predicted"/>
<evidence type="ECO:0000313" key="1">
    <source>
        <dbReference type="EMBL" id="OOF92113.1"/>
    </source>
</evidence>
<reference evidence="2" key="1">
    <citation type="journal article" date="2017" name="Genome Biol.">
        <title>Comparative genomics reveals high biological diversity and specific adaptations in the industrially and medically important fungal genus Aspergillus.</title>
        <authorList>
            <person name="de Vries R.P."/>
            <person name="Riley R."/>
            <person name="Wiebenga A."/>
            <person name="Aguilar-Osorio G."/>
            <person name="Amillis S."/>
            <person name="Uchima C.A."/>
            <person name="Anderluh G."/>
            <person name="Asadollahi M."/>
            <person name="Askin M."/>
            <person name="Barry K."/>
            <person name="Battaglia E."/>
            <person name="Bayram O."/>
            <person name="Benocci T."/>
            <person name="Braus-Stromeyer S.A."/>
            <person name="Caldana C."/>
            <person name="Canovas D."/>
            <person name="Cerqueira G.C."/>
            <person name="Chen F."/>
            <person name="Chen W."/>
            <person name="Choi C."/>
            <person name="Clum A."/>
            <person name="Dos Santos R.A."/>
            <person name="Damasio A.R."/>
            <person name="Diallinas G."/>
            <person name="Emri T."/>
            <person name="Fekete E."/>
            <person name="Flipphi M."/>
            <person name="Freyberg S."/>
            <person name="Gallo A."/>
            <person name="Gournas C."/>
            <person name="Habgood R."/>
            <person name="Hainaut M."/>
            <person name="Harispe M.L."/>
            <person name="Henrissat B."/>
            <person name="Hilden K.S."/>
            <person name="Hope R."/>
            <person name="Hossain A."/>
            <person name="Karabika E."/>
            <person name="Karaffa L."/>
            <person name="Karanyi Z."/>
            <person name="Krasevec N."/>
            <person name="Kuo A."/>
            <person name="Kusch H."/>
            <person name="LaButti K."/>
            <person name="Lagendijk E.L."/>
            <person name="Lapidus A."/>
            <person name="Levasseur A."/>
            <person name="Lindquist E."/>
            <person name="Lipzen A."/>
            <person name="Logrieco A.F."/>
            <person name="MacCabe A."/>
            <person name="Maekelae M.R."/>
            <person name="Malavazi I."/>
            <person name="Melin P."/>
            <person name="Meyer V."/>
            <person name="Mielnichuk N."/>
            <person name="Miskei M."/>
            <person name="Molnar A.P."/>
            <person name="Mule G."/>
            <person name="Ngan C.Y."/>
            <person name="Orejas M."/>
            <person name="Orosz E."/>
            <person name="Ouedraogo J.P."/>
            <person name="Overkamp K.M."/>
            <person name="Park H.-S."/>
            <person name="Perrone G."/>
            <person name="Piumi F."/>
            <person name="Punt P.J."/>
            <person name="Ram A.F."/>
            <person name="Ramon A."/>
            <person name="Rauscher S."/>
            <person name="Record E."/>
            <person name="Riano-Pachon D.M."/>
            <person name="Robert V."/>
            <person name="Roehrig J."/>
            <person name="Ruller R."/>
            <person name="Salamov A."/>
            <person name="Salih N.S."/>
            <person name="Samson R.A."/>
            <person name="Sandor E."/>
            <person name="Sanguinetti M."/>
            <person name="Schuetze T."/>
            <person name="Sepcic K."/>
            <person name="Shelest E."/>
            <person name="Sherlock G."/>
            <person name="Sophianopoulou V."/>
            <person name="Squina F.M."/>
            <person name="Sun H."/>
            <person name="Susca A."/>
            <person name="Todd R.B."/>
            <person name="Tsang A."/>
            <person name="Unkles S.E."/>
            <person name="van de Wiele N."/>
            <person name="van Rossen-Uffink D."/>
            <person name="Oliveira J.V."/>
            <person name="Vesth T.C."/>
            <person name="Visser J."/>
            <person name="Yu J.-H."/>
            <person name="Zhou M."/>
            <person name="Andersen M.R."/>
            <person name="Archer D.B."/>
            <person name="Baker S.E."/>
            <person name="Benoit I."/>
            <person name="Brakhage A.A."/>
            <person name="Braus G.H."/>
            <person name="Fischer R."/>
            <person name="Frisvad J.C."/>
            <person name="Goldman G.H."/>
            <person name="Houbraken J."/>
            <person name="Oakley B."/>
            <person name="Pocsi I."/>
            <person name="Scazzocchio C."/>
            <person name="Seiboth B."/>
            <person name="vanKuyk P.A."/>
            <person name="Wortman J."/>
            <person name="Dyer P.S."/>
            <person name="Grigoriev I.V."/>
        </authorList>
    </citation>
    <scope>NUCLEOTIDE SEQUENCE [LARGE SCALE GENOMIC DNA]</scope>
    <source>
        <strain evidence="2">ITEM 5010</strain>
    </source>
</reference>
<protein>
    <submittedName>
        <fullName evidence="1">Uncharacterized protein</fullName>
    </submittedName>
</protein>
<sequence>MENRNICDVSRQCRCDLLLRSTSATSKSRRTFDKLKLDKQSSATPSKHFEAYRTLLHHVILGLPSCNDTSSNPCFKHSG</sequence>
<keyword evidence="2" id="KW-1185">Reference proteome</keyword>
<evidence type="ECO:0000313" key="2">
    <source>
        <dbReference type="Proteomes" id="UP000188318"/>
    </source>
</evidence>
<organism evidence="1 2">
    <name type="scientific">Aspergillus carbonarius (strain ITEM 5010)</name>
    <dbReference type="NCBI Taxonomy" id="602072"/>
    <lineage>
        <taxon>Eukaryota</taxon>
        <taxon>Fungi</taxon>
        <taxon>Dikarya</taxon>
        <taxon>Ascomycota</taxon>
        <taxon>Pezizomycotina</taxon>
        <taxon>Eurotiomycetes</taxon>
        <taxon>Eurotiomycetidae</taxon>
        <taxon>Eurotiales</taxon>
        <taxon>Aspergillaceae</taxon>
        <taxon>Aspergillus</taxon>
        <taxon>Aspergillus subgen. Circumdati</taxon>
    </lineage>
</organism>
<dbReference type="AlphaFoldDB" id="A0A1R3RCB8"/>
<gene>
    <name evidence="1" type="ORF">ASPCADRAFT_210526</name>
</gene>
<dbReference type="EMBL" id="KV907508">
    <property type="protein sequence ID" value="OOF92113.1"/>
    <property type="molecule type" value="Genomic_DNA"/>
</dbReference>
<name>A0A1R3RCB8_ASPC5</name>
<accession>A0A1R3RCB8</accession>
<dbReference type="VEuPathDB" id="FungiDB:ASPCADRAFT_210526"/>